<dbReference type="EMBL" id="CAKKNE010000003">
    <property type="protein sequence ID" value="CAH0370932.1"/>
    <property type="molecule type" value="Genomic_DNA"/>
</dbReference>
<organism evidence="2 3">
    <name type="scientific">Pelagomonas calceolata</name>
    <dbReference type="NCBI Taxonomy" id="35677"/>
    <lineage>
        <taxon>Eukaryota</taxon>
        <taxon>Sar</taxon>
        <taxon>Stramenopiles</taxon>
        <taxon>Ochrophyta</taxon>
        <taxon>Pelagophyceae</taxon>
        <taxon>Pelagomonadales</taxon>
        <taxon>Pelagomonadaceae</taxon>
        <taxon>Pelagomonas</taxon>
    </lineage>
</organism>
<evidence type="ECO:0000256" key="1">
    <source>
        <dbReference type="SAM" id="MobiDB-lite"/>
    </source>
</evidence>
<comment type="caution">
    <text evidence="2">The sequence shown here is derived from an EMBL/GenBank/DDBJ whole genome shotgun (WGS) entry which is preliminary data.</text>
</comment>
<feature type="region of interest" description="Disordered" evidence="1">
    <location>
        <begin position="18"/>
        <end position="49"/>
    </location>
</feature>
<dbReference type="Proteomes" id="UP000789595">
    <property type="component" value="Unassembled WGS sequence"/>
</dbReference>
<feature type="compositionally biased region" description="Polar residues" evidence="1">
    <location>
        <begin position="146"/>
        <end position="160"/>
    </location>
</feature>
<evidence type="ECO:0000313" key="2">
    <source>
        <dbReference type="EMBL" id="CAH0370932.1"/>
    </source>
</evidence>
<keyword evidence="3" id="KW-1185">Reference proteome</keyword>
<dbReference type="AlphaFoldDB" id="A0A8J2SPE0"/>
<feature type="compositionally biased region" description="Basic and acidic residues" evidence="1">
    <location>
        <begin position="135"/>
        <end position="144"/>
    </location>
</feature>
<feature type="compositionally biased region" description="Polar residues" evidence="1">
    <location>
        <begin position="18"/>
        <end position="27"/>
    </location>
</feature>
<feature type="region of interest" description="Disordered" evidence="1">
    <location>
        <begin position="120"/>
        <end position="160"/>
    </location>
</feature>
<proteinExistence type="predicted"/>
<feature type="compositionally biased region" description="Low complexity" evidence="1">
    <location>
        <begin position="124"/>
        <end position="134"/>
    </location>
</feature>
<sequence length="160" mass="17477">MSGAALFNLAQTALTSDAGNISSSSSRDGLARAASMPLQRQRNGAAAKPPLEWRRFLTVEERTGVRSKLRAAYADQCKTYEELLDTVTAIEEELLHMAAPSRLDYFKAGVQFDRRVADKRKQLAAPAAGEGAAEAPRKRARPEDSSPPQVSQDWEATQET</sequence>
<evidence type="ECO:0000313" key="3">
    <source>
        <dbReference type="Proteomes" id="UP000789595"/>
    </source>
</evidence>
<gene>
    <name evidence="2" type="ORF">PECAL_3P08480</name>
</gene>
<dbReference type="OrthoDB" id="74620at2759"/>
<name>A0A8J2SPE0_9STRA</name>
<reference evidence="2" key="1">
    <citation type="submission" date="2021-11" db="EMBL/GenBank/DDBJ databases">
        <authorList>
            <consortium name="Genoscope - CEA"/>
            <person name="William W."/>
        </authorList>
    </citation>
    <scope>NUCLEOTIDE SEQUENCE</scope>
</reference>
<accession>A0A8J2SPE0</accession>
<protein>
    <submittedName>
        <fullName evidence="2">Uncharacterized protein</fullName>
    </submittedName>
</protein>